<comment type="function">
    <text evidence="2">Involved in bacillithiol (BSH) biosynthesis. May catalyze the last step of the pathway, the addition of cysteine to glucosamine malate (GlcN-Mal) to generate BSH.</text>
</comment>
<reference evidence="6" key="1">
    <citation type="submission" date="2017-11" db="EMBL/GenBank/DDBJ databases">
        <authorList>
            <person name="Zhu W."/>
        </authorList>
    </citation>
    <scope>NUCLEOTIDE SEQUENCE [LARGE SCALE GENOMIC DNA]</scope>
    <source>
        <strain evidence="6">CAU 1051</strain>
    </source>
</reference>
<dbReference type="EMBL" id="PIOD01000011">
    <property type="protein sequence ID" value="RDW17934.1"/>
    <property type="molecule type" value="Genomic_DNA"/>
</dbReference>
<keyword evidence="1 2" id="KW-0436">Ligase</keyword>
<feature type="domain" description="Bacillithiol biosynthesis BshC C-terminal coiled-coil" evidence="4">
    <location>
        <begin position="381"/>
        <end position="539"/>
    </location>
</feature>
<accession>A0A3D8PPP5</accession>
<comment type="caution">
    <text evidence="5">The sequence shown here is derived from an EMBL/GenBank/DDBJ whole genome shotgun (WGS) entry which is preliminary data.</text>
</comment>
<dbReference type="Proteomes" id="UP000256520">
    <property type="component" value="Unassembled WGS sequence"/>
</dbReference>
<dbReference type="GO" id="GO:0016874">
    <property type="term" value="F:ligase activity"/>
    <property type="evidence" value="ECO:0007669"/>
    <property type="project" value="UniProtKB-UniRule"/>
</dbReference>
<dbReference type="Pfam" id="PF10079">
    <property type="entry name" value="Rossmann-like_BshC"/>
    <property type="match status" value="1"/>
</dbReference>
<evidence type="ECO:0000256" key="2">
    <source>
        <dbReference type="HAMAP-Rule" id="MF_01867"/>
    </source>
</evidence>
<dbReference type="AlphaFoldDB" id="A0A3D8PPP5"/>
<gene>
    <name evidence="2 5" type="primary">bshC</name>
    <name evidence="5" type="ORF">CWR45_11410</name>
</gene>
<evidence type="ECO:0000313" key="6">
    <source>
        <dbReference type="Proteomes" id="UP000256520"/>
    </source>
</evidence>
<comment type="similarity">
    <text evidence="2">Belongs to the BshC family.</text>
</comment>
<dbReference type="PIRSF" id="PIRSF012535">
    <property type="entry name" value="UCP012535"/>
    <property type="match status" value="1"/>
</dbReference>
<name>A0A3D8PPP5_9BACI</name>
<protein>
    <recommendedName>
        <fullName evidence="2">Putative cysteine ligase BshC</fullName>
        <ecNumber evidence="2">6.-.-.-</ecNumber>
    </recommendedName>
</protein>
<keyword evidence="6" id="KW-1185">Reference proteome</keyword>
<sequence length="539" mass="62583">MWIDPIKLTKQAKLINDYRNNKPEIMQFFDYHPFDNYQQRIQNLTERTFNRSRLTRVLNKINEEWGAPVSTFNNIERLKQENSVVVIGGQQAGLLTGPLYTINKVISIIQLAKQQESELNIPVIPVFWIAGEDHDFEEMNHIHLPAANRLKKYKVAQQNIEKRSVSNISLDEKLMKEWLDNLFVQLMESEYTKDLYDTMNACLEKSTTYTDFFARVIFQLFDDEGVVLVDSAHPLVREIEKEHFVHMIEAQPKISSGVFRTSAELKQEQYPLGLDVTLDDVNLFYHKNNERILLTRNENQEWIGKQEEVTFSTEELIGIAKDTPSLLSNNVVTRPLMQELLFPSLAFIGGPGEISYWAQLKSAFHALGITMPPVVPRLSLTYVERNLEKRIEKYDLEIEDIVNYGLNDFKNDWLAGKVNPPVQKLADELKAVIDQAHKPLRDIATELRADLSELANKNLLQIHRDVEFLEKRIVSAIKEKYALEISDLDQINLALHPEGGLQERMWNPLPYLNKYGRGFVKETLKQSYSFKEDHYIVYI</sequence>
<evidence type="ECO:0000259" key="4">
    <source>
        <dbReference type="Pfam" id="PF24850"/>
    </source>
</evidence>
<evidence type="ECO:0000259" key="3">
    <source>
        <dbReference type="Pfam" id="PF10079"/>
    </source>
</evidence>
<dbReference type="RefSeq" id="WP_115749999.1">
    <property type="nucleotide sequence ID" value="NZ_PIOD01000011.1"/>
</dbReference>
<dbReference type="OrthoDB" id="9765151at2"/>
<dbReference type="HAMAP" id="MF_01867">
    <property type="entry name" value="BshC"/>
    <property type="match status" value="1"/>
</dbReference>
<dbReference type="EC" id="6.-.-.-" evidence="2"/>
<organism evidence="5 6">
    <name type="scientific">Oceanobacillus chungangensis</name>
    <dbReference type="NCBI Taxonomy" id="1229152"/>
    <lineage>
        <taxon>Bacteria</taxon>
        <taxon>Bacillati</taxon>
        <taxon>Bacillota</taxon>
        <taxon>Bacilli</taxon>
        <taxon>Bacillales</taxon>
        <taxon>Bacillaceae</taxon>
        <taxon>Oceanobacillus</taxon>
    </lineage>
</organism>
<dbReference type="InterPro" id="IPR055398">
    <property type="entry name" value="Rossmann-like_BshC"/>
</dbReference>
<evidence type="ECO:0000313" key="5">
    <source>
        <dbReference type="EMBL" id="RDW17934.1"/>
    </source>
</evidence>
<feature type="domain" description="Bacillithiol biosynthesis BshC N-terminal Rossmann-like" evidence="3">
    <location>
        <begin position="1"/>
        <end position="378"/>
    </location>
</feature>
<proteinExistence type="inferred from homology"/>
<dbReference type="NCBIfam" id="TIGR03998">
    <property type="entry name" value="thiol_BshC"/>
    <property type="match status" value="1"/>
</dbReference>
<dbReference type="InterPro" id="IPR055399">
    <property type="entry name" value="CC_BshC"/>
</dbReference>
<evidence type="ECO:0000256" key="1">
    <source>
        <dbReference type="ARBA" id="ARBA00022598"/>
    </source>
</evidence>
<dbReference type="InterPro" id="IPR011199">
    <property type="entry name" value="Bacillithiol_biosynth_BshC"/>
</dbReference>
<dbReference type="Pfam" id="PF24850">
    <property type="entry name" value="CC_BshC"/>
    <property type="match status" value="1"/>
</dbReference>